<protein>
    <submittedName>
        <fullName evidence="1">DUF6766 family protein</fullName>
    </submittedName>
</protein>
<keyword evidence="2" id="KW-1185">Reference proteome</keyword>
<evidence type="ECO:0000313" key="1">
    <source>
        <dbReference type="EMBL" id="MFC3703321.1"/>
    </source>
</evidence>
<organism evidence="1 2">
    <name type="scientific">Devosia honganensis</name>
    <dbReference type="NCBI Taxonomy" id="1610527"/>
    <lineage>
        <taxon>Bacteria</taxon>
        <taxon>Pseudomonadati</taxon>
        <taxon>Pseudomonadota</taxon>
        <taxon>Alphaproteobacteria</taxon>
        <taxon>Hyphomicrobiales</taxon>
        <taxon>Devosiaceae</taxon>
        <taxon>Devosia</taxon>
    </lineage>
</organism>
<dbReference type="InterPro" id="IPR046657">
    <property type="entry name" value="DUF6766"/>
</dbReference>
<proteinExistence type="predicted"/>
<gene>
    <name evidence="1" type="ORF">ACFOOL_00965</name>
</gene>
<reference evidence="2" key="1">
    <citation type="journal article" date="2019" name="Int. J. Syst. Evol. Microbiol.">
        <title>The Global Catalogue of Microorganisms (GCM) 10K type strain sequencing project: providing services to taxonomists for standard genome sequencing and annotation.</title>
        <authorList>
            <consortium name="The Broad Institute Genomics Platform"/>
            <consortium name="The Broad Institute Genome Sequencing Center for Infectious Disease"/>
            <person name="Wu L."/>
            <person name="Ma J."/>
        </authorList>
    </citation>
    <scope>NUCLEOTIDE SEQUENCE [LARGE SCALE GENOMIC DNA]</scope>
    <source>
        <strain evidence="2">KCTC 42281</strain>
    </source>
</reference>
<evidence type="ECO:0000313" key="2">
    <source>
        <dbReference type="Proteomes" id="UP001595613"/>
    </source>
</evidence>
<dbReference type="Proteomes" id="UP001595613">
    <property type="component" value="Unassembled WGS sequence"/>
</dbReference>
<dbReference type="RefSeq" id="WP_380094055.1">
    <property type="nucleotide sequence ID" value="NZ_JBHRYD010000001.1"/>
</dbReference>
<comment type="caution">
    <text evidence="1">The sequence shown here is derived from an EMBL/GenBank/DDBJ whole genome shotgun (WGS) entry which is preliminary data.</text>
</comment>
<dbReference type="EMBL" id="JBHRYD010000001">
    <property type="protein sequence ID" value="MFC3703321.1"/>
    <property type="molecule type" value="Genomic_DNA"/>
</dbReference>
<sequence length="136" mass="15888">MQNASIWKRYSFAWVTLAFFLFSLAGHWIFGWAAFVEEQAAHAQPIEVNSYVMQMARDTFENWQSEFLQLLWQVGGLAYLFYLGSPQSKEGDDRVEAKLDELLRQVNPEEADRIIRNVDEAYAGRHTDPGYERRFS</sequence>
<name>A0ABV7WX05_9HYPH</name>
<accession>A0ABV7WX05</accession>
<dbReference type="Pfam" id="PF20554">
    <property type="entry name" value="DUF6766"/>
    <property type="match status" value="1"/>
</dbReference>